<evidence type="ECO:0000256" key="1">
    <source>
        <dbReference type="ARBA" id="ARBA00004496"/>
    </source>
</evidence>
<dbReference type="AlphaFoldDB" id="W7YCM2"/>
<keyword evidence="3 7" id="KW-0963">Cytoplasm</keyword>
<comment type="function">
    <text evidence="7">Degrades oligopeptides.</text>
</comment>
<proteinExistence type="inferred from homology"/>
<dbReference type="InterPro" id="IPR036034">
    <property type="entry name" value="PDZ_sf"/>
</dbReference>
<accession>W7YCM2</accession>
<organism evidence="11 12">
    <name type="scientific">Saccharicrinis fermentans DSM 9555 = JCM 21142</name>
    <dbReference type="NCBI Taxonomy" id="869213"/>
    <lineage>
        <taxon>Bacteria</taxon>
        <taxon>Pseudomonadati</taxon>
        <taxon>Bacteroidota</taxon>
        <taxon>Bacteroidia</taxon>
        <taxon>Marinilabiliales</taxon>
        <taxon>Marinilabiliaceae</taxon>
        <taxon>Saccharicrinis</taxon>
    </lineage>
</organism>
<dbReference type="InterPro" id="IPR005151">
    <property type="entry name" value="Tail-specific_protease"/>
</dbReference>
<dbReference type="SUPFAM" id="SSF52096">
    <property type="entry name" value="ClpP/crotonase"/>
    <property type="match status" value="1"/>
</dbReference>
<dbReference type="STRING" id="869213.GCA_000517085_01932"/>
<dbReference type="GO" id="GO:0005737">
    <property type="term" value="C:cytoplasm"/>
    <property type="evidence" value="ECO:0007669"/>
    <property type="project" value="UniProtKB-SubCell"/>
</dbReference>
<comment type="subcellular location">
    <subcellularLocation>
        <location evidence="1 7">Cytoplasm</location>
    </subcellularLocation>
</comment>
<comment type="similarity">
    <text evidence="2 7">Belongs to the peptidase S41B family.</text>
</comment>
<dbReference type="CDD" id="cd07562">
    <property type="entry name" value="Peptidase_S41_TRI"/>
    <property type="match status" value="1"/>
</dbReference>
<dbReference type="EC" id="3.4.21.-" evidence="7"/>
<dbReference type="Gene3D" id="2.130.10.10">
    <property type="entry name" value="YVTN repeat-like/Quinoprotein amine dehydrogenase"/>
    <property type="match status" value="1"/>
</dbReference>
<evidence type="ECO:0000256" key="7">
    <source>
        <dbReference type="PIRNR" id="PIRNR036421"/>
    </source>
</evidence>
<dbReference type="PANTHER" id="PTHR43253">
    <property type="entry name" value="TRICORN PROTEASE HOMOLOG 2-RELATED"/>
    <property type="match status" value="1"/>
</dbReference>
<dbReference type="Pfam" id="PF03572">
    <property type="entry name" value="Peptidase_S41"/>
    <property type="match status" value="1"/>
</dbReference>
<dbReference type="Pfam" id="PF26550">
    <property type="entry name" value="Tricorn_2nd"/>
    <property type="match status" value="1"/>
</dbReference>
<dbReference type="Gene3D" id="2.30.42.10">
    <property type="match status" value="1"/>
</dbReference>
<dbReference type="PIRSF" id="PIRSF036421">
    <property type="entry name" value="Tricorn_protease"/>
    <property type="match status" value="1"/>
</dbReference>
<dbReference type="Proteomes" id="UP000019402">
    <property type="component" value="Unassembled WGS sequence"/>
</dbReference>
<reference evidence="11 12" key="1">
    <citation type="journal article" date="2014" name="Genome Announc.">
        <title>Draft Genome Sequence of Cytophaga fermentans JCM 21142T, a Facultative Anaerobe Isolated from Marine Mud.</title>
        <authorList>
            <person name="Starns D."/>
            <person name="Oshima K."/>
            <person name="Suda W."/>
            <person name="Iino T."/>
            <person name="Yuki M."/>
            <person name="Inoue J."/>
            <person name="Kitamura K."/>
            <person name="Iida T."/>
            <person name="Darby A."/>
            <person name="Hattori M."/>
            <person name="Ohkuma M."/>
        </authorList>
    </citation>
    <scope>NUCLEOTIDE SEQUENCE [LARGE SCALE GENOMIC DNA]</scope>
    <source>
        <strain evidence="11 12">JCM 21142</strain>
    </source>
</reference>
<dbReference type="InterPro" id="IPR012393">
    <property type="entry name" value="Tricorn_protease"/>
</dbReference>
<dbReference type="Pfam" id="PF14684">
    <property type="entry name" value="Tricorn_C1"/>
    <property type="match status" value="1"/>
</dbReference>
<dbReference type="InterPro" id="IPR028204">
    <property type="entry name" value="Tricorn_C1"/>
</dbReference>
<comment type="caution">
    <text evidence="11">The sequence shown here is derived from an EMBL/GenBank/DDBJ whole genome shotgun (WGS) entry which is preliminary data.</text>
</comment>
<dbReference type="SUPFAM" id="SSF50156">
    <property type="entry name" value="PDZ domain-like"/>
    <property type="match status" value="1"/>
</dbReference>
<dbReference type="Pfam" id="PF14685">
    <property type="entry name" value="PDZ_Tricorn"/>
    <property type="match status" value="1"/>
</dbReference>
<evidence type="ECO:0000256" key="2">
    <source>
        <dbReference type="ARBA" id="ARBA00008524"/>
    </source>
</evidence>
<feature type="compositionally biased region" description="Basic and acidic residues" evidence="9">
    <location>
        <begin position="552"/>
        <end position="568"/>
    </location>
</feature>
<feature type="active site" description="Charge relay system" evidence="8">
    <location>
        <position position="760"/>
    </location>
</feature>
<feature type="active site" description="Charge relay system" evidence="8">
    <location>
        <position position="1042"/>
    </location>
</feature>
<dbReference type="eggNOG" id="COG4946">
    <property type="taxonomic scope" value="Bacteria"/>
</dbReference>
<gene>
    <name evidence="11" type="ORF">JCM21142_93945</name>
</gene>
<dbReference type="Gene3D" id="3.30.750.44">
    <property type="match status" value="1"/>
</dbReference>
<feature type="active site" description="Nucleophile" evidence="8">
    <location>
        <position position="984"/>
    </location>
</feature>
<evidence type="ECO:0000313" key="12">
    <source>
        <dbReference type="Proteomes" id="UP000019402"/>
    </source>
</evidence>
<dbReference type="InterPro" id="IPR015943">
    <property type="entry name" value="WD40/YVTN_repeat-like_dom_sf"/>
</dbReference>
<name>W7YCM2_9BACT</name>
<dbReference type="Gene3D" id="2.120.10.60">
    <property type="entry name" value="Tricorn protease N-terminal domain"/>
    <property type="match status" value="1"/>
</dbReference>
<protein>
    <recommendedName>
        <fullName evidence="7">Tricorn protease homolog</fullName>
        <ecNumber evidence="7">3.4.21.-</ecNumber>
    </recommendedName>
</protein>
<evidence type="ECO:0000256" key="8">
    <source>
        <dbReference type="PIRSR" id="PIRSR036421-1"/>
    </source>
</evidence>
<dbReference type="SUPFAM" id="SSF82171">
    <property type="entry name" value="DPP6 N-terminal domain-like"/>
    <property type="match status" value="2"/>
</dbReference>
<evidence type="ECO:0000256" key="3">
    <source>
        <dbReference type="ARBA" id="ARBA00022490"/>
    </source>
</evidence>
<evidence type="ECO:0000256" key="9">
    <source>
        <dbReference type="SAM" id="MobiDB-lite"/>
    </source>
</evidence>
<dbReference type="InterPro" id="IPR029414">
    <property type="entry name" value="Tricorn_PDZ"/>
</dbReference>
<evidence type="ECO:0000256" key="5">
    <source>
        <dbReference type="ARBA" id="ARBA00022801"/>
    </source>
</evidence>
<dbReference type="eggNOG" id="COG0793">
    <property type="taxonomic scope" value="Bacteria"/>
</dbReference>
<dbReference type="Gene3D" id="3.90.226.10">
    <property type="entry name" value="2-enoyl-CoA Hydratase, Chain A, domain 1"/>
    <property type="match status" value="1"/>
</dbReference>
<dbReference type="Pfam" id="PF26549">
    <property type="entry name" value="Tricorn_N"/>
    <property type="match status" value="1"/>
</dbReference>
<dbReference type="GO" id="GO:0008236">
    <property type="term" value="F:serine-type peptidase activity"/>
    <property type="evidence" value="ECO:0007669"/>
    <property type="project" value="UniProtKB-UniRule"/>
</dbReference>
<dbReference type="OrthoDB" id="9815657at2"/>
<evidence type="ECO:0000256" key="4">
    <source>
        <dbReference type="ARBA" id="ARBA00022670"/>
    </source>
</evidence>
<evidence type="ECO:0000259" key="10">
    <source>
        <dbReference type="SMART" id="SM00245"/>
    </source>
</evidence>
<keyword evidence="12" id="KW-1185">Reference proteome</keyword>
<feature type="region of interest" description="Disordered" evidence="9">
    <location>
        <begin position="552"/>
        <end position="575"/>
    </location>
</feature>
<keyword evidence="6 7" id="KW-0720">Serine protease</keyword>
<dbReference type="SMART" id="SM00245">
    <property type="entry name" value="TSPc"/>
    <property type="match status" value="1"/>
</dbReference>
<dbReference type="GO" id="GO:0006508">
    <property type="term" value="P:proteolysis"/>
    <property type="evidence" value="ECO:0007669"/>
    <property type="project" value="UniProtKB-UniRule"/>
</dbReference>
<dbReference type="EMBL" id="BAMD01000074">
    <property type="protein sequence ID" value="GAF05218.1"/>
    <property type="molecule type" value="Genomic_DNA"/>
</dbReference>
<keyword evidence="5 7" id="KW-0378">Hydrolase</keyword>
<evidence type="ECO:0000313" key="11">
    <source>
        <dbReference type="EMBL" id="GAF05218.1"/>
    </source>
</evidence>
<keyword evidence="4 7" id="KW-0645">Protease</keyword>
<dbReference type="InterPro" id="IPR029045">
    <property type="entry name" value="ClpP/crotonase-like_dom_sf"/>
</dbReference>
<evidence type="ECO:0000256" key="6">
    <source>
        <dbReference type="ARBA" id="ARBA00022825"/>
    </source>
</evidence>
<sequence>MKNIVLLGVLLFFTVAATGQINAKLMRYMDVSDTQIVFVYGGDIWIVDKEGGTANQITHSPGEESWPKFSPNGQEIAYTAMYNGNADVFVVSVKGGIPTRVTYNSFSDRLVDWHPNGRELLFASGRHSGIGRLHKFFLVGKNGGMAKELKIPYGELATFSADGKKLAYITKITENYPFKRYRGGLTSDIIVYDFNTNQTQRVTTDEANDGKPAWVGDKIYFLSDRGAHMRLNIWEYNPITKTKTQVTDYQDFDISFLSGNTTELVYEMGGDLFVMNTNSKKTTKVDVNVVSDLSVEIPKIKNVGGSISDASPSPQGNRVVFEARGELFNVPVKEGFTLNLTQSSGAFDQSPSWSPDGTTIAYWSDKSGEYEIWLQDSQSQKQATKLSKRGKGFGYQLNWSPDSKKIAFMDETNTIYLVEVATGEIKTLTKSLWNIGHGSRFYYPISWSPDSQWLTYSIDQENANGAIMVYNVNTQMQYQLTGGFYNDGYPVFSDDGKYIFYLTNRHMSAAYSSLGDGTWIYPNSTQIAAIALTADTPVLFETKNDTIVVKKEAGDQKKDAKAQKAGDKQKKKADKKTTKDKVVKVDIDFTYIESRAQILSPKAGNIVGLIPLKDQLVYMRRPNTGSGDKGNSLYVLDLKKDEEKKIMDNVSFVEPTTDGKSLLVKVKGKYGLIKPAAGQKLEKPIPTADMTMNWVPKEEWKQIFMDTWRRHRDFFYDPNMQGVNWNAMRDRYFKMVEDARTRWDINNIQSSLVSELSAGHTYSSGGEMERAPSLGGGFLGIDWEQEGKLFKIKRIVKPADWDTQVRSPFDKPGVEVKSGDYIHAVNGITLQPVLDPYAAFEGLSGKTVLLKILSNGKMDEAKDVVVKCLSAAQERTLRYLEWIENNRKMVDKLSDGQLGYIYMSNTSSQGQMELVRMYYGQLDKKGFIIDERFNGGGQLADRFLELLQRPVNCHLHWRHGKDHRSPVKTNTGPMGMLINGWAGSGGDGLPWAFQELKAGPIVGERTLGILVGPATGHRLIDGGSITVPGARLYDNDGHWFWEGEGVRPDFKIWDDPNILMQGRDPQMEKVVEEVLKEVKQNKHLITPAPPLEDRSAKGLQYQ</sequence>
<dbReference type="PANTHER" id="PTHR43253:SF1">
    <property type="entry name" value="TRICORN PROTEASE HOMOLOG 2-RELATED"/>
    <property type="match status" value="1"/>
</dbReference>
<dbReference type="RefSeq" id="WP_027471628.1">
    <property type="nucleotide sequence ID" value="NZ_BAMD01000074.1"/>
</dbReference>
<feature type="domain" description="Tail specific protease" evidence="10">
    <location>
        <begin position="845"/>
        <end position="1053"/>
    </location>
</feature>